<reference evidence="5" key="1">
    <citation type="submission" date="2013-12" db="EMBL/GenBank/DDBJ databases">
        <title>A Varibaculum cambriense genome reconstructed from a premature infant gut community with otherwise low bacterial novelty that shifts toward anaerobic metabolism during the third week of life.</title>
        <authorList>
            <person name="Brown C.T."/>
            <person name="Sharon I."/>
            <person name="Thomas B.C."/>
            <person name="Castelle C.J."/>
            <person name="Morowitz M.J."/>
            <person name="Banfield J.F."/>
        </authorList>
    </citation>
    <scope>NUCLEOTIDE SEQUENCE</scope>
</reference>
<organism evidence="5">
    <name type="scientific">human gut metagenome</name>
    <dbReference type="NCBI Taxonomy" id="408170"/>
    <lineage>
        <taxon>unclassified sequences</taxon>
        <taxon>metagenomes</taxon>
        <taxon>organismal metagenomes</taxon>
    </lineage>
</organism>
<accession>W1YHB0</accession>
<evidence type="ECO:0000256" key="2">
    <source>
        <dbReference type="ARBA" id="ARBA00022692"/>
    </source>
</evidence>
<gene>
    <name evidence="5" type="ORF">Q604_UNBC04976G0001</name>
</gene>
<proteinExistence type="predicted"/>
<evidence type="ECO:0000256" key="4">
    <source>
        <dbReference type="ARBA" id="ARBA00023136"/>
    </source>
</evidence>
<keyword evidence="2" id="KW-0812">Transmembrane</keyword>
<keyword evidence="1" id="KW-1003">Cell membrane</keyword>
<feature type="non-terminal residue" evidence="5">
    <location>
        <position position="1"/>
    </location>
</feature>
<sequence>MRLRRVNPSQIVMPLIKANKAGLDVNVNQLEAHYLAGGDVDRVVDALIAAERASIPLTFERSAAIDL</sequence>
<dbReference type="Pfam" id="PF12127">
    <property type="entry name" value="FloA"/>
    <property type="match status" value="1"/>
</dbReference>
<feature type="non-terminal residue" evidence="5">
    <location>
        <position position="67"/>
    </location>
</feature>
<dbReference type="InterPro" id="IPR022853">
    <property type="entry name" value="FloA"/>
</dbReference>
<dbReference type="EMBL" id="AZMM01004976">
    <property type="protein sequence ID" value="ETJ41095.1"/>
    <property type="molecule type" value="Genomic_DNA"/>
</dbReference>
<evidence type="ECO:0000313" key="5">
    <source>
        <dbReference type="EMBL" id="ETJ41095.1"/>
    </source>
</evidence>
<keyword evidence="4" id="KW-0472">Membrane</keyword>
<evidence type="ECO:0000256" key="1">
    <source>
        <dbReference type="ARBA" id="ARBA00022475"/>
    </source>
</evidence>
<name>W1YHB0_9ZZZZ</name>
<protein>
    <submittedName>
        <fullName evidence="5">Uncharacterized protein</fullName>
    </submittedName>
</protein>
<evidence type="ECO:0000256" key="3">
    <source>
        <dbReference type="ARBA" id="ARBA00022989"/>
    </source>
</evidence>
<comment type="caution">
    <text evidence="5">The sequence shown here is derived from an EMBL/GenBank/DDBJ whole genome shotgun (WGS) entry which is preliminary data.</text>
</comment>
<keyword evidence="3" id="KW-1133">Transmembrane helix</keyword>
<dbReference type="AlphaFoldDB" id="W1YHB0"/>